<evidence type="ECO:0000313" key="1">
    <source>
        <dbReference type="EMBL" id="KRY50272.1"/>
    </source>
</evidence>
<evidence type="ECO:0000313" key="2">
    <source>
        <dbReference type="Proteomes" id="UP000054653"/>
    </source>
</evidence>
<organism evidence="1 2">
    <name type="scientific">Trichinella britovi</name>
    <name type="common">Parasitic roundworm</name>
    <dbReference type="NCBI Taxonomy" id="45882"/>
    <lineage>
        <taxon>Eukaryota</taxon>
        <taxon>Metazoa</taxon>
        <taxon>Ecdysozoa</taxon>
        <taxon>Nematoda</taxon>
        <taxon>Enoplea</taxon>
        <taxon>Dorylaimia</taxon>
        <taxon>Trichinellida</taxon>
        <taxon>Trichinellidae</taxon>
        <taxon>Trichinella</taxon>
    </lineage>
</organism>
<sequence>MNAFAERSEFQGVVHPLHQAIRLRAVGCGLGFGHPEQLAHLLHEFRLKVPTLIRVERLWHSVTAKDAIHQRRSHGRRLRVWQRNRLRPLREVVACH</sequence>
<accession>A0A0V1CLY0</accession>
<dbReference type="Proteomes" id="UP000054653">
    <property type="component" value="Unassembled WGS sequence"/>
</dbReference>
<protein>
    <submittedName>
        <fullName evidence="1">Uncharacterized protein</fullName>
    </submittedName>
</protein>
<gene>
    <name evidence="1" type="ORF">T03_6335</name>
</gene>
<dbReference type="EMBL" id="JYDI01000154">
    <property type="protein sequence ID" value="KRY50272.1"/>
    <property type="molecule type" value="Genomic_DNA"/>
</dbReference>
<reference evidence="1 2" key="1">
    <citation type="submission" date="2015-01" db="EMBL/GenBank/DDBJ databases">
        <title>Evolution of Trichinella species and genotypes.</title>
        <authorList>
            <person name="Korhonen P.K."/>
            <person name="Edoardo P."/>
            <person name="Giuseppe L.R."/>
            <person name="Gasser R.B."/>
        </authorList>
    </citation>
    <scope>NUCLEOTIDE SEQUENCE [LARGE SCALE GENOMIC DNA]</scope>
    <source>
        <strain evidence="1">ISS120</strain>
    </source>
</reference>
<name>A0A0V1CLY0_TRIBR</name>
<proteinExistence type="predicted"/>
<keyword evidence="2" id="KW-1185">Reference proteome</keyword>
<dbReference type="AlphaFoldDB" id="A0A0V1CLY0"/>
<comment type="caution">
    <text evidence="1">The sequence shown here is derived from an EMBL/GenBank/DDBJ whole genome shotgun (WGS) entry which is preliminary data.</text>
</comment>